<accession>A0A168QF24</accession>
<dbReference type="GO" id="GO:0005886">
    <property type="term" value="C:plasma membrane"/>
    <property type="evidence" value="ECO:0007669"/>
    <property type="project" value="TreeGrafter"/>
</dbReference>
<dbReference type="InterPro" id="IPR001895">
    <property type="entry name" value="RASGEF_cat_dom"/>
</dbReference>
<dbReference type="STRING" id="747725.A0A168QF24"/>
<dbReference type="PANTHER" id="PTHR23113">
    <property type="entry name" value="GUANINE NUCLEOTIDE EXCHANGE FACTOR"/>
    <property type="match status" value="1"/>
</dbReference>
<sequence length="269" mass="31033">MSSCVQGRCFIMSYRTSMLASQLCFIERDVLIKVGWEELIHCKWTKMDSSGNINTASIQEKRSRTEEQGIEQVIQRFNTVCQWVSSEIVRTRNMNERVKLIEKFIRLAKKCKMYSNYATLVQILLGLQSPAVARLEKTWSKVSTKCQKLLSQLTEFTSPMKNWKNIRDSMTETTRIKIPFGGCIPFLGIYLSDLVFNSEKPRNLPACLDQPLVNFRKHRVIATVIKRVLTFQGLAMRYSFDEDGILLEKCRNLQVLDAAKIRDLSASLE</sequence>
<organism evidence="4 5">
    <name type="scientific">Mucor lusitanicus CBS 277.49</name>
    <dbReference type="NCBI Taxonomy" id="747725"/>
    <lineage>
        <taxon>Eukaryota</taxon>
        <taxon>Fungi</taxon>
        <taxon>Fungi incertae sedis</taxon>
        <taxon>Mucoromycota</taxon>
        <taxon>Mucoromycotina</taxon>
        <taxon>Mucoromycetes</taxon>
        <taxon>Mucorales</taxon>
        <taxon>Mucorineae</taxon>
        <taxon>Mucoraceae</taxon>
        <taxon>Mucor</taxon>
    </lineage>
</organism>
<evidence type="ECO:0000313" key="4">
    <source>
        <dbReference type="EMBL" id="OAD09149.1"/>
    </source>
</evidence>
<dbReference type="InterPro" id="IPR008937">
    <property type="entry name" value="Ras-like_GEF"/>
</dbReference>
<comment type="caution">
    <text evidence="4">The sequence shown here is derived from an EMBL/GenBank/DDBJ whole genome shotgun (WGS) entry which is preliminary data.</text>
</comment>
<protein>
    <recommendedName>
        <fullName evidence="3">Ras-GEF domain-containing protein</fullName>
    </recommendedName>
</protein>
<dbReference type="EMBL" id="AMYB01000001">
    <property type="protein sequence ID" value="OAD09149.1"/>
    <property type="molecule type" value="Genomic_DNA"/>
</dbReference>
<reference evidence="4 5" key="1">
    <citation type="submission" date="2015-06" db="EMBL/GenBank/DDBJ databases">
        <title>Expansion of signal transduction pathways in fungi by whole-genome duplication.</title>
        <authorList>
            <consortium name="DOE Joint Genome Institute"/>
            <person name="Corrochano L.M."/>
            <person name="Kuo A."/>
            <person name="Marcet-Houben M."/>
            <person name="Polaino S."/>
            <person name="Salamov A."/>
            <person name="Villalobos J.M."/>
            <person name="Alvarez M.I."/>
            <person name="Avalos J."/>
            <person name="Benito E.P."/>
            <person name="Benoit I."/>
            <person name="Burger G."/>
            <person name="Camino L.P."/>
            <person name="Canovas D."/>
            <person name="Cerda-Olmedo E."/>
            <person name="Cheng J.-F."/>
            <person name="Dominguez A."/>
            <person name="Elias M."/>
            <person name="Eslava A.P."/>
            <person name="Glaser F."/>
            <person name="Grimwood J."/>
            <person name="Gutierrez G."/>
            <person name="Heitman J."/>
            <person name="Henrissat B."/>
            <person name="Iturriaga E.A."/>
            <person name="Lang B.F."/>
            <person name="Lavin J.L."/>
            <person name="Lee S."/>
            <person name="Li W."/>
            <person name="Lindquist E."/>
            <person name="Lopez-Garcia S."/>
            <person name="Luque E.M."/>
            <person name="Marcos A.T."/>
            <person name="Martin J."/>
            <person name="Mccluskey K."/>
            <person name="Medina H.R."/>
            <person name="Miralles-Duran A."/>
            <person name="Miyazaki A."/>
            <person name="Munoz-Torres E."/>
            <person name="Oguiza J.A."/>
            <person name="Ohm R."/>
            <person name="Olmedo M."/>
            <person name="Orejas M."/>
            <person name="Ortiz-Castellanos L."/>
            <person name="Pisabarro A.G."/>
            <person name="Rodriguez-Romero J."/>
            <person name="Ruiz-Herrera J."/>
            <person name="Ruiz-Vazquez R."/>
            <person name="Sanz C."/>
            <person name="Schackwitz W."/>
            <person name="Schmutz J."/>
            <person name="Shahriari M."/>
            <person name="Shelest E."/>
            <person name="Silva-Franco F."/>
            <person name="Soanes D."/>
            <person name="Syed K."/>
            <person name="Tagua V.G."/>
            <person name="Talbot N.J."/>
            <person name="Thon M."/>
            <person name="De Vries R.P."/>
            <person name="Wiebenga A."/>
            <person name="Yadav J.S."/>
            <person name="Braun E.L."/>
            <person name="Baker S."/>
            <person name="Garre V."/>
            <person name="Horwitz B."/>
            <person name="Torres-Martinez S."/>
            <person name="Idnurm A."/>
            <person name="Herrera-Estrella A."/>
            <person name="Gabaldon T."/>
            <person name="Grigoriev I.V."/>
        </authorList>
    </citation>
    <scope>NUCLEOTIDE SEQUENCE [LARGE SCALE GENOMIC DNA]</scope>
    <source>
        <strain evidence="4 5">CBS 277.49</strain>
    </source>
</reference>
<dbReference type="Pfam" id="PF00617">
    <property type="entry name" value="RasGEF"/>
    <property type="match status" value="1"/>
</dbReference>
<evidence type="ECO:0000256" key="2">
    <source>
        <dbReference type="PROSITE-ProRule" id="PRU00168"/>
    </source>
</evidence>
<name>A0A168QF24_MUCCL</name>
<keyword evidence="1 2" id="KW-0344">Guanine-nucleotide releasing factor</keyword>
<dbReference type="InterPro" id="IPR023578">
    <property type="entry name" value="Ras_GEF_dom_sf"/>
</dbReference>
<dbReference type="PANTHER" id="PTHR23113:SF363">
    <property type="entry name" value="PROTEIN SON OF SEVENLESS"/>
    <property type="match status" value="1"/>
</dbReference>
<dbReference type="Gene3D" id="1.10.840.10">
    <property type="entry name" value="Ras guanine-nucleotide exchange factors catalytic domain"/>
    <property type="match status" value="1"/>
</dbReference>
<dbReference type="SMART" id="SM00147">
    <property type="entry name" value="RasGEF"/>
    <property type="match status" value="1"/>
</dbReference>
<evidence type="ECO:0000259" key="3">
    <source>
        <dbReference type="PROSITE" id="PS50009"/>
    </source>
</evidence>
<dbReference type="VEuPathDB" id="FungiDB:MUCCIDRAFT_32332"/>
<dbReference type="Proteomes" id="UP000077051">
    <property type="component" value="Unassembled WGS sequence"/>
</dbReference>
<dbReference type="PROSITE" id="PS00720">
    <property type="entry name" value="RASGEF"/>
    <property type="match status" value="1"/>
</dbReference>
<evidence type="ECO:0000256" key="1">
    <source>
        <dbReference type="ARBA" id="ARBA00022658"/>
    </source>
</evidence>
<dbReference type="OrthoDB" id="10254377at2759"/>
<evidence type="ECO:0000313" key="5">
    <source>
        <dbReference type="Proteomes" id="UP000077051"/>
    </source>
</evidence>
<dbReference type="PROSITE" id="PS50009">
    <property type="entry name" value="RASGEF_CAT"/>
    <property type="match status" value="1"/>
</dbReference>
<dbReference type="SUPFAM" id="SSF48366">
    <property type="entry name" value="Ras GEF"/>
    <property type="match status" value="1"/>
</dbReference>
<proteinExistence type="predicted"/>
<dbReference type="InterPro" id="IPR036964">
    <property type="entry name" value="RASGEF_cat_dom_sf"/>
</dbReference>
<feature type="domain" description="Ras-GEF" evidence="3">
    <location>
        <begin position="15"/>
        <end position="265"/>
    </location>
</feature>
<dbReference type="InterPro" id="IPR019804">
    <property type="entry name" value="Ras_G-nucl-exch_fac_CS"/>
</dbReference>
<keyword evidence="5" id="KW-1185">Reference proteome</keyword>
<dbReference type="GO" id="GO:0007265">
    <property type="term" value="P:Ras protein signal transduction"/>
    <property type="evidence" value="ECO:0007669"/>
    <property type="project" value="TreeGrafter"/>
</dbReference>
<dbReference type="GO" id="GO:0005085">
    <property type="term" value="F:guanyl-nucleotide exchange factor activity"/>
    <property type="evidence" value="ECO:0007669"/>
    <property type="project" value="UniProtKB-KW"/>
</dbReference>
<gene>
    <name evidence="4" type="ORF">MUCCIDRAFT_32332</name>
</gene>
<dbReference type="AlphaFoldDB" id="A0A168QF24"/>